<sequence>MDKIDKEIQTKIKGHFSAKYGILMDDWSSMVLNEIVQNFLVFNEKVENATKKLEEASTIIKGKVHQINFRTHQEAFKFGLGISAPVSAMGSLVAILVFCYKTNTDEYLTVKRIAQSYENVSSYKILMEHGEIVRREGQYFLTLSLANKGAGDMLIGKEYVFDGRTKRILIPLGRN</sequence>
<evidence type="ECO:0000256" key="1">
    <source>
        <dbReference type="SAM" id="Phobius"/>
    </source>
</evidence>
<reference evidence="2 3" key="1">
    <citation type="submission" date="2016-10" db="EMBL/GenBank/DDBJ databases">
        <authorList>
            <person name="de Groot N.N."/>
        </authorList>
    </citation>
    <scope>NUCLEOTIDE SEQUENCE [LARGE SCALE GENOMIC DNA]</scope>
    <source>
        <strain evidence="2 3">DSM 19938</strain>
    </source>
</reference>
<feature type="transmembrane region" description="Helical" evidence="1">
    <location>
        <begin position="78"/>
        <end position="98"/>
    </location>
</feature>
<name>A0A1H6YX70_9BACT</name>
<accession>A0A1H6YX70</accession>
<keyword evidence="1" id="KW-0812">Transmembrane</keyword>
<organism evidence="2 3">
    <name type="scientific">Dyadobacter koreensis</name>
    <dbReference type="NCBI Taxonomy" id="408657"/>
    <lineage>
        <taxon>Bacteria</taxon>
        <taxon>Pseudomonadati</taxon>
        <taxon>Bacteroidota</taxon>
        <taxon>Cytophagia</taxon>
        <taxon>Cytophagales</taxon>
        <taxon>Spirosomataceae</taxon>
        <taxon>Dyadobacter</taxon>
    </lineage>
</organism>
<dbReference type="EMBL" id="FNXY01000007">
    <property type="protein sequence ID" value="SEJ41860.1"/>
    <property type="molecule type" value="Genomic_DNA"/>
</dbReference>
<dbReference type="AlphaFoldDB" id="A0A1H6YX70"/>
<dbReference type="STRING" id="408657.SAMN04487995_4597"/>
<gene>
    <name evidence="2" type="ORF">SAMN04487995_4597</name>
</gene>
<evidence type="ECO:0000313" key="3">
    <source>
        <dbReference type="Proteomes" id="UP000199532"/>
    </source>
</evidence>
<keyword evidence="1" id="KW-0472">Membrane</keyword>
<keyword evidence="1" id="KW-1133">Transmembrane helix</keyword>
<evidence type="ECO:0000313" key="2">
    <source>
        <dbReference type="EMBL" id="SEJ41860.1"/>
    </source>
</evidence>
<dbReference type="OrthoDB" id="946311at2"/>
<dbReference type="RefSeq" id="WP_090338580.1">
    <property type="nucleotide sequence ID" value="NZ_FNXY01000007.1"/>
</dbReference>
<keyword evidence="3" id="KW-1185">Reference proteome</keyword>
<proteinExistence type="predicted"/>
<protein>
    <submittedName>
        <fullName evidence="2">Uncharacterized protein</fullName>
    </submittedName>
</protein>
<dbReference type="Proteomes" id="UP000199532">
    <property type="component" value="Unassembled WGS sequence"/>
</dbReference>